<feature type="transmembrane region" description="Helical" evidence="6">
    <location>
        <begin position="355"/>
        <end position="378"/>
    </location>
</feature>
<dbReference type="VEuPathDB" id="FungiDB:SCHCODRAFT_02634967"/>
<accession>D8QCG8</accession>
<name>D8QCG8_SCHCM</name>
<evidence type="ECO:0000256" key="3">
    <source>
        <dbReference type="ARBA" id="ARBA00022989"/>
    </source>
</evidence>
<dbReference type="OMA" id="LHCMKYP"/>
<evidence type="ECO:0000256" key="5">
    <source>
        <dbReference type="SAM" id="MobiDB-lite"/>
    </source>
</evidence>
<dbReference type="PANTHER" id="PTHR13315">
    <property type="entry name" value="METALLO PHOSPHOESTERASE RELATED"/>
    <property type="match status" value="1"/>
</dbReference>
<dbReference type="EMBL" id="GL377309">
    <property type="protein sequence ID" value="EFI94526.1"/>
    <property type="molecule type" value="Genomic_DNA"/>
</dbReference>
<dbReference type="Pfam" id="PF00149">
    <property type="entry name" value="Metallophos"/>
    <property type="match status" value="1"/>
</dbReference>
<evidence type="ECO:0000256" key="4">
    <source>
        <dbReference type="ARBA" id="ARBA00023136"/>
    </source>
</evidence>
<feature type="transmembrane region" description="Helical" evidence="6">
    <location>
        <begin position="12"/>
        <end position="32"/>
    </location>
</feature>
<evidence type="ECO:0000313" key="8">
    <source>
        <dbReference type="EMBL" id="EFI94526.1"/>
    </source>
</evidence>
<dbReference type="GO" id="GO:0016787">
    <property type="term" value="F:hydrolase activity"/>
    <property type="evidence" value="ECO:0007669"/>
    <property type="project" value="InterPro"/>
</dbReference>
<feature type="domain" description="Calcineurin-like phosphoesterase" evidence="7">
    <location>
        <begin position="51"/>
        <end position="293"/>
    </location>
</feature>
<dbReference type="InterPro" id="IPR029052">
    <property type="entry name" value="Metallo-depent_PP-like"/>
</dbReference>
<evidence type="ECO:0000313" key="9">
    <source>
        <dbReference type="Proteomes" id="UP000007431"/>
    </source>
</evidence>
<evidence type="ECO:0000256" key="1">
    <source>
        <dbReference type="ARBA" id="ARBA00004141"/>
    </source>
</evidence>
<proteinExistence type="predicted"/>
<dbReference type="GO" id="GO:0006506">
    <property type="term" value="P:GPI anchor biosynthetic process"/>
    <property type="evidence" value="ECO:0007669"/>
    <property type="project" value="InterPro"/>
</dbReference>
<feature type="region of interest" description="Disordered" evidence="5">
    <location>
        <begin position="386"/>
        <end position="430"/>
    </location>
</feature>
<reference evidence="8 9" key="1">
    <citation type="journal article" date="2010" name="Nat. Biotechnol.">
        <title>Genome sequence of the model mushroom Schizophyllum commune.</title>
        <authorList>
            <person name="Ohm R.A."/>
            <person name="de Jong J.F."/>
            <person name="Lugones L.G."/>
            <person name="Aerts A."/>
            <person name="Kothe E."/>
            <person name="Stajich J.E."/>
            <person name="de Vries R.P."/>
            <person name="Record E."/>
            <person name="Levasseur A."/>
            <person name="Baker S.E."/>
            <person name="Bartholomew K.A."/>
            <person name="Coutinho P.M."/>
            <person name="Erdmann S."/>
            <person name="Fowler T.J."/>
            <person name="Gathman A.C."/>
            <person name="Lombard V."/>
            <person name="Henrissat B."/>
            <person name="Knabe N."/>
            <person name="Kuees U."/>
            <person name="Lilly W.W."/>
            <person name="Lindquist E."/>
            <person name="Lucas S."/>
            <person name="Magnuson J.K."/>
            <person name="Piumi F."/>
            <person name="Raudaskoski M."/>
            <person name="Salamov A."/>
            <person name="Schmutz J."/>
            <person name="Schwarze F.W.M.R."/>
            <person name="vanKuyk P.A."/>
            <person name="Horton J.S."/>
            <person name="Grigoriev I.V."/>
            <person name="Woesten H.A.B."/>
        </authorList>
    </citation>
    <scope>NUCLEOTIDE SEQUENCE [LARGE SCALE GENOMIC DNA]</scope>
    <source>
        <strain evidence="9">H4-8 / FGSC 9210</strain>
    </source>
</reference>
<feature type="transmembrane region" description="Helical" evidence="6">
    <location>
        <begin position="458"/>
        <end position="479"/>
    </location>
</feature>
<dbReference type="eggNOG" id="KOG3662">
    <property type="taxonomic scope" value="Eukaryota"/>
</dbReference>
<evidence type="ECO:0000256" key="2">
    <source>
        <dbReference type="ARBA" id="ARBA00022692"/>
    </source>
</evidence>
<organism evidence="9">
    <name type="scientific">Schizophyllum commune (strain H4-8 / FGSC 9210)</name>
    <name type="common">Split gill fungus</name>
    <dbReference type="NCBI Taxonomy" id="578458"/>
    <lineage>
        <taxon>Eukaryota</taxon>
        <taxon>Fungi</taxon>
        <taxon>Dikarya</taxon>
        <taxon>Basidiomycota</taxon>
        <taxon>Agaricomycotina</taxon>
        <taxon>Agaricomycetes</taxon>
        <taxon>Agaricomycetidae</taxon>
        <taxon>Agaricales</taxon>
        <taxon>Schizophyllaceae</taxon>
        <taxon>Schizophyllum</taxon>
    </lineage>
</organism>
<dbReference type="InterPro" id="IPR004843">
    <property type="entry name" value="Calcineurin-like_PHP"/>
</dbReference>
<dbReference type="SUPFAM" id="SSF56300">
    <property type="entry name" value="Metallo-dependent phosphatases"/>
    <property type="match status" value="1"/>
</dbReference>
<feature type="compositionally biased region" description="Low complexity" evidence="5">
    <location>
        <begin position="417"/>
        <end position="428"/>
    </location>
</feature>
<dbReference type="FunCoup" id="D8QCG8">
    <property type="interactions" value="220"/>
</dbReference>
<keyword evidence="9" id="KW-1185">Reference proteome</keyword>
<sequence>MPSGRHVVVQALKVVWVFSVFYFELWTFYLHAGSCEWPAPRQDRADDAEHVLLVADPQILDMNSYPGRHPALQWLSQVIVDLNLRKNWRAALRSRPDKIVFLGDMLDNGRMDVTDKEYSAYHRRFRRVFQGSGTTPTFYIPGNHDIGLGEPSAYSRSTQANARYVAHFGEPNKIAYVGGHALVMIDAPGLVDEDRERISLGRTFDDWSFPPNGTMSFAKNIPRDLDDAIPRILLTHIPLHRPPKSGCGPLRERGTIHAGHGGGYENTISREASQMLLEFIKPTFVFSGDDHDYCEYTHHYSGRTAPEITVKSLSMAMGVRRPGYQLLSLAPTDRNFKSPATAATTLCLLPDQLHIYLGVYVPLLVLSLALIGVMNALARYRRRFSHSSDGPWRNEDALPAPASLSSGRRPMRLTRQRSSPGPGRSPPSYAAPLKRVLKTTLISARPGRQRSLTRDILYDIRDVAILPLLLFSLITWWTMAS</sequence>
<dbReference type="Gene3D" id="3.60.21.10">
    <property type="match status" value="1"/>
</dbReference>
<dbReference type="STRING" id="578458.D8QCG8"/>
<dbReference type="HOGENOM" id="CLU_011607_4_1_1"/>
<dbReference type="InterPro" id="IPR033308">
    <property type="entry name" value="PGAP5/Cdc1/Ted1"/>
</dbReference>
<keyword evidence="2 6" id="KW-0812">Transmembrane</keyword>
<evidence type="ECO:0000256" key="6">
    <source>
        <dbReference type="SAM" id="Phobius"/>
    </source>
</evidence>
<keyword evidence="4 6" id="KW-0472">Membrane</keyword>
<evidence type="ECO:0000259" key="7">
    <source>
        <dbReference type="Pfam" id="PF00149"/>
    </source>
</evidence>
<comment type="subcellular location">
    <subcellularLocation>
        <location evidence="1">Membrane</location>
        <topology evidence="1">Multi-pass membrane protein</topology>
    </subcellularLocation>
</comment>
<protein>
    <recommendedName>
        <fullName evidence="7">Calcineurin-like phosphoesterase domain-containing protein</fullName>
    </recommendedName>
</protein>
<keyword evidence="3 6" id="KW-1133">Transmembrane helix</keyword>
<dbReference type="Proteomes" id="UP000007431">
    <property type="component" value="Unassembled WGS sequence"/>
</dbReference>
<dbReference type="InParanoid" id="D8QCG8"/>
<dbReference type="GO" id="GO:0005783">
    <property type="term" value="C:endoplasmic reticulum"/>
    <property type="evidence" value="ECO:0007669"/>
    <property type="project" value="TreeGrafter"/>
</dbReference>
<dbReference type="AlphaFoldDB" id="D8QCG8"/>
<dbReference type="PANTHER" id="PTHR13315:SF4">
    <property type="entry name" value="METALLOPHOSPHOESTERASE, ISOFORM E"/>
    <property type="match status" value="1"/>
</dbReference>
<gene>
    <name evidence="8" type="ORF">SCHCODRAFT_58499</name>
</gene>
<dbReference type="GO" id="GO:0016020">
    <property type="term" value="C:membrane"/>
    <property type="evidence" value="ECO:0007669"/>
    <property type="project" value="UniProtKB-SubCell"/>
</dbReference>